<protein>
    <submittedName>
        <fullName evidence="1">Uncharacterized protein</fullName>
    </submittedName>
</protein>
<dbReference type="EMBL" id="QPJT01000034">
    <property type="protein sequence ID" value="RCX09608.1"/>
    <property type="molecule type" value="Genomic_DNA"/>
</dbReference>
<reference evidence="1 2" key="1">
    <citation type="submission" date="2018-07" db="EMBL/GenBank/DDBJ databases">
        <title>Genomic Encyclopedia of Type Strains, Phase IV (KMG-IV): sequencing the most valuable type-strain genomes for metagenomic binning, comparative biology and taxonomic classification.</title>
        <authorList>
            <person name="Goeker M."/>
        </authorList>
    </citation>
    <scope>NUCLEOTIDE SEQUENCE [LARGE SCALE GENOMIC DNA]</scope>
    <source>
        <strain evidence="1 2">DSM 27016</strain>
    </source>
</reference>
<comment type="caution">
    <text evidence="1">The sequence shown here is derived from an EMBL/GenBank/DDBJ whole genome shotgun (WGS) entry which is preliminary data.</text>
</comment>
<proteinExistence type="predicted"/>
<organism evidence="1 2">
    <name type="scientific">Anaerobacterium chartisolvens</name>
    <dbReference type="NCBI Taxonomy" id="1297424"/>
    <lineage>
        <taxon>Bacteria</taxon>
        <taxon>Bacillati</taxon>
        <taxon>Bacillota</taxon>
        <taxon>Clostridia</taxon>
        <taxon>Eubacteriales</taxon>
        <taxon>Oscillospiraceae</taxon>
        <taxon>Anaerobacterium</taxon>
    </lineage>
</organism>
<evidence type="ECO:0000313" key="1">
    <source>
        <dbReference type="EMBL" id="RCX09608.1"/>
    </source>
</evidence>
<dbReference type="Proteomes" id="UP000253034">
    <property type="component" value="Unassembled WGS sequence"/>
</dbReference>
<evidence type="ECO:0000313" key="2">
    <source>
        <dbReference type="Proteomes" id="UP000253034"/>
    </source>
</evidence>
<dbReference type="AlphaFoldDB" id="A0A369AMQ8"/>
<accession>A0A369AMQ8</accession>
<name>A0A369AMQ8_9FIRM</name>
<sequence length="42" mass="4726">MAGVSVLQLGDAPFIKRLRRFNIVLGTTKIDRCVLCMAYLEI</sequence>
<gene>
    <name evidence="1" type="ORF">DFR58_13412</name>
</gene>
<keyword evidence="2" id="KW-1185">Reference proteome</keyword>